<organism evidence="1 2">
    <name type="scientific">Glycomyces paridis</name>
    <dbReference type="NCBI Taxonomy" id="2126555"/>
    <lineage>
        <taxon>Bacteria</taxon>
        <taxon>Bacillati</taxon>
        <taxon>Actinomycetota</taxon>
        <taxon>Actinomycetes</taxon>
        <taxon>Glycomycetales</taxon>
        <taxon>Glycomycetaceae</taxon>
        <taxon>Glycomyces</taxon>
    </lineage>
</organism>
<proteinExistence type="predicted"/>
<evidence type="ECO:0000313" key="1">
    <source>
        <dbReference type="EMBL" id="THV30126.1"/>
    </source>
</evidence>
<dbReference type="Proteomes" id="UP000305792">
    <property type="component" value="Unassembled WGS sequence"/>
</dbReference>
<accession>A0A4V4HPI7</accession>
<name>A0A4V4HPI7_9ACTN</name>
<evidence type="ECO:0000313" key="2">
    <source>
        <dbReference type="Proteomes" id="UP000305792"/>
    </source>
</evidence>
<keyword evidence="2" id="KW-1185">Reference proteome</keyword>
<comment type="caution">
    <text evidence="1">The sequence shown here is derived from an EMBL/GenBank/DDBJ whole genome shotgun (WGS) entry which is preliminary data.</text>
</comment>
<dbReference type="RefSeq" id="WP_136528999.1">
    <property type="nucleotide sequence ID" value="NZ_STGX01000004.1"/>
</dbReference>
<reference evidence="1 2" key="1">
    <citation type="journal article" date="2018" name="Int. J. Syst. Evol. Microbiol.">
        <title>Glycomyces paridis sp. nov., isolated from the medicinal plant Paris polyphylla.</title>
        <authorList>
            <person name="Fang X.M."/>
            <person name="Bai J.L."/>
            <person name="Su J."/>
            <person name="Zhao L.L."/>
            <person name="Liu H.Y."/>
            <person name="Ma B.P."/>
            <person name="Zhang Y.Q."/>
            <person name="Yu L.Y."/>
        </authorList>
    </citation>
    <scope>NUCLEOTIDE SEQUENCE [LARGE SCALE GENOMIC DNA]</scope>
    <source>
        <strain evidence="1 2">CPCC 204357</strain>
    </source>
</reference>
<dbReference type="AlphaFoldDB" id="A0A4V4HPI7"/>
<gene>
    <name evidence="1" type="ORF">E9998_07040</name>
</gene>
<protein>
    <submittedName>
        <fullName evidence="1">Uncharacterized protein</fullName>
    </submittedName>
</protein>
<sequence>MPRLWTSLRILWLRLLTPWAKRTEQAPALGTALPCIEVEWRRAPRPARPRSASAAIGLAKVKAASLLTGAPGEDRRPVNPYLAQWERHFDAGYALREAVAL</sequence>
<dbReference type="EMBL" id="STGX01000004">
    <property type="protein sequence ID" value="THV30126.1"/>
    <property type="molecule type" value="Genomic_DNA"/>
</dbReference>